<evidence type="ECO:0000256" key="1">
    <source>
        <dbReference type="SAM" id="SignalP"/>
    </source>
</evidence>
<feature type="signal peptide" evidence="1">
    <location>
        <begin position="1"/>
        <end position="24"/>
    </location>
</feature>
<comment type="caution">
    <text evidence="3">The sequence shown here is derived from an EMBL/GenBank/DDBJ whole genome shotgun (WGS) entry which is preliminary data.</text>
</comment>
<feature type="domain" description="GerMN" evidence="2">
    <location>
        <begin position="354"/>
        <end position="444"/>
    </location>
</feature>
<organism evidence="3 4">
    <name type="scientific">Abditibacterium utsteinense</name>
    <dbReference type="NCBI Taxonomy" id="1960156"/>
    <lineage>
        <taxon>Bacteria</taxon>
        <taxon>Pseudomonadati</taxon>
        <taxon>Abditibacteriota</taxon>
        <taxon>Abditibacteriia</taxon>
        <taxon>Abditibacteriales</taxon>
        <taxon>Abditibacteriaceae</taxon>
        <taxon>Abditibacterium</taxon>
    </lineage>
</organism>
<proteinExistence type="predicted"/>
<keyword evidence="4" id="KW-1185">Reference proteome</keyword>
<evidence type="ECO:0000313" key="4">
    <source>
        <dbReference type="Proteomes" id="UP000237684"/>
    </source>
</evidence>
<keyword evidence="1" id="KW-0732">Signal</keyword>
<gene>
    <name evidence="3" type="ORF">B1R32_109106</name>
</gene>
<dbReference type="Pfam" id="PF10646">
    <property type="entry name" value="Germane"/>
    <property type="match status" value="1"/>
</dbReference>
<dbReference type="EMBL" id="NIGF01000009">
    <property type="protein sequence ID" value="PQV63766.1"/>
    <property type="molecule type" value="Genomic_DNA"/>
</dbReference>
<dbReference type="RefSeq" id="WP_105483925.1">
    <property type="nucleotide sequence ID" value="NZ_NIGF01000009.1"/>
</dbReference>
<evidence type="ECO:0000313" key="3">
    <source>
        <dbReference type="EMBL" id="PQV63766.1"/>
    </source>
</evidence>
<accession>A0A2S8SSL1</accession>
<name>A0A2S8SSL1_9BACT</name>
<dbReference type="AlphaFoldDB" id="A0A2S8SSL1"/>
<dbReference type="SMART" id="SM00909">
    <property type="entry name" value="Germane"/>
    <property type="match status" value="1"/>
</dbReference>
<sequence>MRALTSITCLLGLLTVSMLKPAFCAPAVSVPNPQKMKGQSARSGVGYGSYGSYFESNQSGLKGRASYLAFANRRAFDKVFGAGAVMGNNKFLLESAFQSGLVVAVIKRGKVLWNYRVQRVMASNNAITVHYSAKSIGAEDSPQGATFASPLIVAVDKKNCTSVSFVENGKSVARIAVNAPKVQAPQKIKAPLIPRKTQNPQKIQVAPLVRSAPNSPAGERFFEGTYRVGAIICKVNPIKMAFEVQWPGRQKPQLFFFDSLASGKANSKRIYRAEESGGSSRFVFDNARFESGQFVRADGKTLPIRKISKPRIATRLISVYLVAVGDAGKIGRKFGCDDSLVPVRRAVSTLESPLKSALQELISLPPIYPNNPKLQNFWKGRDLQIQTVSVRGGTARIQIAGEVSVAGVCDEPRIITQIEATARQFPSVKRVKVFIGGKSLRSAIQ</sequence>
<reference evidence="3 4" key="1">
    <citation type="journal article" date="2018" name="Syst. Appl. Microbiol.">
        <title>Abditibacterium utsteinense sp. nov., the first cultivated member of candidate phylum FBP, isolated from ice-free Antarctic soil samples.</title>
        <authorList>
            <person name="Tahon G."/>
            <person name="Tytgat B."/>
            <person name="Lebbe L."/>
            <person name="Carlier A."/>
            <person name="Willems A."/>
        </authorList>
    </citation>
    <scope>NUCLEOTIDE SEQUENCE [LARGE SCALE GENOMIC DNA]</scope>
    <source>
        <strain evidence="3 4">LMG 29911</strain>
    </source>
</reference>
<dbReference type="InterPro" id="IPR019606">
    <property type="entry name" value="GerMN"/>
</dbReference>
<evidence type="ECO:0000259" key="2">
    <source>
        <dbReference type="SMART" id="SM00909"/>
    </source>
</evidence>
<protein>
    <submittedName>
        <fullName evidence="3">Sporulation and spore germination</fullName>
    </submittedName>
</protein>
<feature type="chain" id="PRO_5015512588" evidence="1">
    <location>
        <begin position="25"/>
        <end position="445"/>
    </location>
</feature>
<dbReference type="Proteomes" id="UP000237684">
    <property type="component" value="Unassembled WGS sequence"/>
</dbReference>
<dbReference type="OrthoDB" id="1797340at2"/>
<dbReference type="InParanoid" id="A0A2S8SSL1"/>